<keyword evidence="4 5" id="KW-0472">Membrane</keyword>
<feature type="transmembrane region" description="Helical" evidence="5">
    <location>
        <begin position="200"/>
        <end position="226"/>
    </location>
</feature>
<feature type="domain" description="Cation/H+ exchanger transmembrane" evidence="6">
    <location>
        <begin position="21"/>
        <end position="414"/>
    </location>
</feature>
<feature type="transmembrane region" description="Helical" evidence="5">
    <location>
        <begin position="60"/>
        <end position="79"/>
    </location>
</feature>
<dbReference type="PANTHER" id="PTHR43021:SF2">
    <property type="entry name" value="CATION_H+ EXCHANGER DOMAIN-CONTAINING PROTEIN"/>
    <property type="match status" value="1"/>
</dbReference>
<name>A0ABQ7GUX9_DUNSA</name>
<protein>
    <submittedName>
        <fullName evidence="7">Cation/H+ exchanger</fullName>
    </submittedName>
</protein>
<keyword evidence="2 5" id="KW-0812">Transmembrane</keyword>
<dbReference type="PANTHER" id="PTHR43021">
    <property type="entry name" value="NA(+)/H(+) ANTIPORTER-RELATED"/>
    <property type="match status" value="1"/>
</dbReference>
<keyword evidence="3 5" id="KW-1133">Transmembrane helix</keyword>
<feature type="transmembrane region" description="Helical" evidence="5">
    <location>
        <begin position="36"/>
        <end position="54"/>
    </location>
</feature>
<dbReference type="Pfam" id="PF00999">
    <property type="entry name" value="Na_H_Exchanger"/>
    <property type="match status" value="1"/>
</dbReference>
<evidence type="ECO:0000256" key="4">
    <source>
        <dbReference type="ARBA" id="ARBA00023136"/>
    </source>
</evidence>
<feature type="transmembrane region" description="Helical" evidence="5">
    <location>
        <begin position="399"/>
        <end position="420"/>
    </location>
</feature>
<comment type="caution">
    <text evidence="7">The sequence shown here is derived from an EMBL/GenBank/DDBJ whole genome shotgun (WGS) entry which is preliminary data.</text>
</comment>
<reference evidence="7" key="1">
    <citation type="submission" date="2017-08" db="EMBL/GenBank/DDBJ databases">
        <authorList>
            <person name="Polle J.E."/>
            <person name="Barry K."/>
            <person name="Cushman J."/>
            <person name="Schmutz J."/>
            <person name="Tran D."/>
            <person name="Hathwaick L.T."/>
            <person name="Yim W.C."/>
            <person name="Jenkins J."/>
            <person name="Mckie-Krisberg Z.M."/>
            <person name="Prochnik S."/>
            <person name="Lindquist E."/>
            <person name="Dockter R.B."/>
            <person name="Adam C."/>
            <person name="Molina H."/>
            <person name="Bunkerborg J."/>
            <person name="Jin E."/>
            <person name="Buchheim M."/>
            <person name="Magnuson J."/>
        </authorList>
    </citation>
    <scope>NUCLEOTIDE SEQUENCE</scope>
    <source>
        <strain evidence="7">CCAP 19/18</strain>
    </source>
</reference>
<dbReference type="InterPro" id="IPR038770">
    <property type="entry name" value="Na+/solute_symporter_sf"/>
</dbReference>
<keyword evidence="8" id="KW-1185">Reference proteome</keyword>
<evidence type="ECO:0000256" key="2">
    <source>
        <dbReference type="ARBA" id="ARBA00022692"/>
    </source>
</evidence>
<evidence type="ECO:0000313" key="8">
    <source>
        <dbReference type="Proteomes" id="UP000815325"/>
    </source>
</evidence>
<evidence type="ECO:0000256" key="5">
    <source>
        <dbReference type="SAM" id="Phobius"/>
    </source>
</evidence>
<organism evidence="7 8">
    <name type="scientific">Dunaliella salina</name>
    <name type="common">Green alga</name>
    <name type="synonym">Protococcus salinus</name>
    <dbReference type="NCBI Taxonomy" id="3046"/>
    <lineage>
        <taxon>Eukaryota</taxon>
        <taxon>Viridiplantae</taxon>
        <taxon>Chlorophyta</taxon>
        <taxon>core chlorophytes</taxon>
        <taxon>Chlorophyceae</taxon>
        <taxon>CS clade</taxon>
        <taxon>Chlamydomonadales</taxon>
        <taxon>Dunaliellaceae</taxon>
        <taxon>Dunaliella</taxon>
    </lineage>
</organism>
<evidence type="ECO:0000313" key="7">
    <source>
        <dbReference type="EMBL" id="KAF5838418.1"/>
    </source>
</evidence>
<feature type="transmembrane region" description="Helical" evidence="5">
    <location>
        <begin position="160"/>
        <end position="180"/>
    </location>
</feature>
<feature type="transmembrane region" description="Helical" evidence="5">
    <location>
        <begin position="6"/>
        <end position="24"/>
    </location>
</feature>
<evidence type="ECO:0000256" key="1">
    <source>
        <dbReference type="ARBA" id="ARBA00004141"/>
    </source>
</evidence>
<dbReference type="Gene3D" id="1.20.1530.20">
    <property type="match status" value="1"/>
</dbReference>
<dbReference type="InterPro" id="IPR006153">
    <property type="entry name" value="Cation/H_exchanger_TM"/>
</dbReference>
<feature type="transmembrane region" description="Helical" evidence="5">
    <location>
        <begin position="332"/>
        <end position="356"/>
    </location>
</feature>
<sequence>MLQHALVAFSIAAIVAPFSYYVGLAARVLRLPQITGYLVSGIICGPYVLGILSSESVLDLNIIEGACLSIIGLAAGAELDWPSLSRARKQVFGITAGVCLVSWLMCYLALDWTGSQFMPNTAGPHLTAAATLGATLMMARSPASAIAVLKEVDGKGPFCGLVMAVVVVKDVLVIMAFALNLELIHAVILPQGSEMRLLNFLLPLISVTLSMALGAFGGLLLGTLLLKTRASSPPAKETSTHQVAEAQQASRARQAGVLLMATCVFQVAHYFQAEPLLACVTMGMVVVNRRHERAEKDKDELHMLLAQIMSFTNVAFFGLAGASLKLSALKTVLWPALVIAAVRLVAIYIGAGVGCLATSTSPEFRRNFWLSMVTQAGVAMGLARLAGTRFPLWGPHFQTFMMSIILINLLLGPPLFRLALVRVGEIKNIPGSAASGV</sequence>
<evidence type="ECO:0000256" key="3">
    <source>
        <dbReference type="ARBA" id="ARBA00022989"/>
    </source>
</evidence>
<feature type="transmembrane region" description="Helical" evidence="5">
    <location>
        <begin position="301"/>
        <end position="320"/>
    </location>
</feature>
<evidence type="ECO:0000259" key="6">
    <source>
        <dbReference type="Pfam" id="PF00999"/>
    </source>
</evidence>
<gene>
    <name evidence="7" type="ORF">DUNSADRAFT_2886</name>
</gene>
<dbReference type="Proteomes" id="UP000815325">
    <property type="component" value="Unassembled WGS sequence"/>
</dbReference>
<proteinExistence type="predicted"/>
<accession>A0ABQ7GUX9</accession>
<feature type="transmembrane region" description="Helical" evidence="5">
    <location>
        <begin position="91"/>
        <end position="110"/>
    </location>
</feature>
<dbReference type="EMBL" id="MU069579">
    <property type="protein sequence ID" value="KAF5838418.1"/>
    <property type="molecule type" value="Genomic_DNA"/>
</dbReference>
<comment type="subcellular location">
    <subcellularLocation>
        <location evidence="1">Membrane</location>
        <topology evidence="1">Multi-pass membrane protein</topology>
    </subcellularLocation>
</comment>
<feature type="transmembrane region" description="Helical" evidence="5">
    <location>
        <begin position="368"/>
        <end position="387"/>
    </location>
</feature>